<feature type="non-terminal residue" evidence="2">
    <location>
        <position position="382"/>
    </location>
</feature>
<proteinExistence type="predicted"/>
<reference evidence="2" key="1">
    <citation type="journal article" date="2021" name="J Fungi (Basel)">
        <title>Virulence traits and population genomics of the black yeast Aureobasidium melanogenum.</title>
        <authorList>
            <person name="Cernosa A."/>
            <person name="Sun X."/>
            <person name="Gostincar C."/>
            <person name="Fang C."/>
            <person name="Gunde-Cimerman N."/>
            <person name="Song Z."/>
        </authorList>
    </citation>
    <scope>NUCLEOTIDE SEQUENCE</scope>
    <source>
        <strain evidence="2">EXF-9911</strain>
    </source>
</reference>
<gene>
    <name evidence="2" type="ORF">KCU76_g6555</name>
</gene>
<dbReference type="OrthoDB" id="3917327at2759"/>
<feature type="compositionally biased region" description="Basic residues" evidence="1">
    <location>
        <begin position="270"/>
        <end position="281"/>
    </location>
</feature>
<feature type="compositionally biased region" description="Low complexity" evidence="1">
    <location>
        <begin position="297"/>
        <end position="306"/>
    </location>
</feature>
<feature type="region of interest" description="Disordered" evidence="1">
    <location>
        <begin position="51"/>
        <end position="316"/>
    </location>
</feature>
<accession>A0A9P8J9Z4</accession>
<evidence type="ECO:0000313" key="2">
    <source>
        <dbReference type="EMBL" id="KAG9692626.1"/>
    </source>
</evidence>
<feature type="compositionally biased region" description="Polar residues" evidence="1">
    <location>
        <begin position="199"/>
        <end position="216"/>
    </location>
</feature>
<dbReference type="AlphaFoldDB" id="A0A9P8J9Z4"/>
<protein>
    <submittedName>
        <fullName evidence="2">Uncharacterized protein</fullName>
    </submittedName>
</protein>
<feature type="compositionally biased region" description="Basic residues" evidence="1">
    <location>
        <begin position="181"/>
        <end position="194"/>
    </location>
</feature>
<organism evidence="2 3">
    <name type="scientific">Aureobasidium melanogenum</name>
    <name type="common">Aureobasidium pullulans var. melanogenum</name>
    <dbReference type="NCBI Taxonomy" id="46634"/>
    <lineage>
        <taxon>Eukaryota</taxon>
        <taxon>Fungi</taxon>
        <taxon>Dikarya</taxon>
        <taxon>Ascomycota</taxon>
        <taxon>Pezizomycotina</taxon>
        <taxon>Dothideomycetes</taxon>
        <taxon>Dothideomycetidae</taxon>
        <taxon>Dothideales</taxon>
        <taxon>Saccotheciaceae</taxon>
        <taxon>Aureobasidium</taxon>
    </lineage>
</organism>
<feature type="compositionally biased region" description="Basic residues" evidence="1">
    <location>
        <begin position="122"/>
        <end position="131"/>
    </location>
</feature>
<dbReference type="EMBL" id="JAHFXF010000222">
    <property type="protein sequence ID" value="KAG9692626.1"/>
    <property type="molecule type" value="Genomic_DNA"/>
</dbReference>
<evidence type="ECO:0000313" key="3">
    <source>
        <dbReference type="Proteomes" id="UP000779574"/>
    </source>
</evidence>
<reference evidence="2" key="2">
    <citation type="submission" date="2021-08" db="EMBL/GenBank/DDBJ databases">
        <authorList>
            <person name="Gostincar C."/>
            <person name="Sun X."/>
            <person name="Song Z."/>
            <person name="Gunde-Cimerman N."/>
        </authorList>
    </citation>
    <scope>NUCLEOTIDE SEQUENCE</scope>
    <source>
        <strain evidence="2">EXF-9911</strain>
    </source>
</reference>
<name>A0A9P8J9Z4_AURME</name>
<dbReference type="Proteomes" id="UP000779574">
    <property type="component" value="Unassembled WGS sequence"/>
</dbReference>
<sequence length="382" mass="42402">MMRQRGAGARPIPTNFGFIFHAGPIQISDTTAIESPSPSYTRPIALAHTQIHRQPESSLPSHAPAPKRKRVVREEEDDQIWFKKRTKKTASQEQKEDTILTAATDASLDVTQQEPPADNKPTKRKVKKRVLVPRPRQKDSLKSQPDQPIPLPKPVVEDIPQPKRKTKSDQDPQDVSPAEKARKKALPPKRVVRKHVQENIETAQSSPKESTQTITTLPLEEKAIDKKPKAKTTRQQNVTKKHLEEPLEEQVAKAPIDAQQDPTQEGNSPPKRKKLVRRVRVPRATAKRATAKEDDSSNTVNNDDTNPSASANETDLALSEAVASALIPRKPSKTPKRIFFNDDSDIDLDQMLSGIAAIAEAKGDTRITTSKSSRTAKKKIAA</sequence>
<evidence type="ECO:0000256" key="1">
    <source>
        <dbReference type="SAM" id="MobiDB-lite"/>
    </source>
</evidence>
<comment type="caution">
    <text evidence="2">The sequence shown here is derived from an EMBL/GenBank/DDBJ whole genome shotgun (WGS) entry which is preliminary data.</text>
</comment>